<name>A0A4Z1ELT1_9HELO</name>
<gene>
    <name evidence="1" type="ORF">BTUL_0087g00130</name>
</gene>
<protein>
    <submittedName>
        <fullName evidence="1">Uncharacterized protein</fullName>
    </submittedName>
</protein>
<evidence type="ECO:0000313" key="1">
    <source>
        <dbReference type="EMBL" id="TGO12500.1"/>
    </source>
</evidence>
<organism evidence="1 2">
    <name type="scientific">Botrytis tulipae</name>
    <dbReference type="NCBI Taxonomy" id="87230"/>
    <lineage>
        <taxon>Eukaryota</taxon>
        <taxon>Fungi</taxon>
        <taxon>Dikarya</taxon>
        <taxon>Ascomycota</taxon>
        <taxon>Pezizomycotina</taxon>
        <taxon>Leotiomycetes</taxon>
        <taxon>Helotiales</taxon>
        <taxon>Sclerotiniaceae</taxon>
        <taxon>Botrytis</taxon>
    </lineage>
</organism>
<dbReference type="AlphaFoldDB" id="A0A4Z1ELT1"/>
<dbReference type="Proteomes" id="UP000297777">
    <property type="component" value="Unassembled WGS sequence"/>
</dbReference>
<evidence type="ECO:0000313" key="2">
    <source>
        <dbReference type="Proteomes" id="UP000297777"/>
    </source>
</evidence>
<dbReference type="EMBL" id="PQXH01000087">
    <property type="protein sequence ID" value="TGO12500.1"/>
    <property type="molecule type" value="Genomic_DNA"/>
</dbReference>
<dbReference type="OrthoDB" id="10497325at2759"/>
<sequence>MVRVLNDEAPPAITVFLDNLQDPIARVNLPAAILDKLDFNSIQRLMEGLPKIFRPQLNLEDSGQVTDTAGEESMAAHRSNRGSVSIMKGFAFFYKNLYPKMSVTVTRTIISY</sequence>
<accession>A0A4Z1ELT1</accession>
<keyword evidence="2" id="KW-1185">Reference proteome</keyword>
<comment type="caution">
    <text evidence="1">The sequence shown here is derived from an EMBL/GenBank/DDBJ whole genome shotgun (WGS) entry which is preliminary data.</text>
</comment>
<proteinExistence type="predicted"/>
<reference evidence="1 2" key="1">
    <citation type="submission" date="2017-12" db="EMBL/GenBank/DDBJ databases">
        <title>Comparative genomics of Botrytis spp.</title>
        <authorList>
            <person name="Valero-Jimenez C.A."/>
            <person name="Tapia P."/>
            <person name="Veloso J."/>
            <person name="Silva-Moreno E."/>
            <person name="Staats M."/>
            <person name="Valdes J.H."/>
            <person name="Van Kan J.A.L."/>
        </authorList>
    </citation>
    <scope>NUCLEOTIDE SEQUENCE [LARGE SCALE GENOMIC DNA]</scope>
    <source>
        <strain evidence="1 2">Bt9001</strain>
    </source>
</reference>